<dbReference type="Proteomes" id="UP001560267">
    <property type="component" value="Unassembled WGS sequence"/>
</dbReference>
<accession>A0ABV3Y4F9</accession>
<gene>
    <name evidence="3" type="ORF">AB6A68_09900</name>
</gene>
<protein>
    <recommendedName>
        <fullName evidence="5">TadE-like protein</fullName>
    </recommendedName>
</protein>
<name>A0ABV3Y4F9_9ACTN</name>
<feature type="transmembrane region" description="Helical" evidence="2">
    <location>
        <begin position="53"/>
        <end position="81"/>
    </location>
</feature>
<feature type="region of interest" description="Disordered" evidence="1">
    <location>
        <begin position="1"/>
        <end position="35"/>
    </location>
</feature>
<dbReference type="RefSeq" id="WP_298387190.1">
    <property type="nucleotide sequence ID" value="NZ_JBFSHR010000038.1"/>
</dbReference>
<proteinExistence type="predicted"/>
<reference evidence="3 4" key="1">
    <citation type="submission" date="2024-07" db="EMBL/GenBank/DDBJ databases">
        <title>Draft Genome Sequence of Ferrimicrobium acidiphilum Strain YE2023, Isolated from a Pulp of Bioleach Reactor.</title>
        <authorList>
            <person name="Elkina Y.A."/>
            <person name="Bulaeva A.G."/>
            <person name="Beletsky A.V."/>
            <person name="Mardanov A.V."/>
        </authorList>
    </citation>
    <scope>NUCLEOTIDE SEQUENCE [LARGE SCALE GENOMIC DNA]</scope>
    <source>
        <strain evidence="3 4">YE2023</strain>
    </source>
</reference>
<evidence type="ECO:0000256" key="2">
    <source>
        <dbReference type="SAM" id="Phobius"/>
    </source>
</evidence>
<evidence type="ECO:0008006" key="5">
    <source>
        <dbReference type="Google" id="ProtNLM"/>
    </source>
</evidence>
<dbReference type="EMBL" id="JBFSHR010000038">
    <property type="protein sequence ID" value="MEX6430145.1"/>
    <property type="molecule type" value="Genomic_DNA"/>
</dbReference>
<keyword evidence="2" id="KW-0472">Membrane</keyword>
<keyword evidence="2" id="KW-0812">Transmembrane</keyword>
<sequence length="161" mass="16694">MAEPPVDATNTRLTSHPPVPVTNGRRTPTPVSREAASGPFYRTVSQQTDGSSLLSALLAGTVAVIIVVLAVQSVALVILWIQINALADHAATLAASDLSEGTVQATHVADSSIYASGIFHPDEGAIRWHISGQVVQLTLSRTSTIITGTTSITAMATAIVN</sequence>
<keyword evidence="4" id="KW-1185">Reference proteome</keyword>
<evidence type="ECO:0000256" key="1">
    <source>
        <dbReference type="SAM" id="MobiDB-lite"/>
    </source>
</evidence>
<organism evidence="3 4">
    <name type="scientific">Ferrimicrobium acidiphilum</name>
    <dbReference type="NCBI Taxonomy" id="121039"/>
    <lineage>
        <taxon>Bacteria</taxon>
        <taxon>Bacillati</taxon>
        <taxon>Actinomycetota</taxon>
        <taxon>Acidimicrobiia</taxon>
        <taxon>Acidimicrobiales</taxon>
        <taxon>Acidimicrobiaceae</taxon>
        <taxon>Ferrimicrobium</taxon>
    </lineage>
</organism>
<evidence type="ECO:0000313" key="4">
    <source>
        <dbReference type="Proteomes" id="UP001560267"/>
    </source>
</evidence>
<keyword evidence="2" id="KW-1133">Transmembrane helix</keyword>
<comment type="caution">
    <text evidence="3">The sequence shown here is derived from an EMBL/GenBank/DDBJ whole genome shotgun (WGS) entry which is preliminary data.</text>
</comment>
<evidence type="ECO:0000313" key="3">
    <source>
        <dbReference type="EMBL" id="MEX6430145.1"/>
    </source>
</evidence>